<dbReference type="InterPro" id="IPR027470">
    <property type="entry name" value="Cation_efflux_CTD"/>
</dbReference>
<dbReference type="Pfam" id="PF16916">
    <property type="entry name" value="ZT_dimer"/>
    <property type="match status" value="1"/>
</dbReference>
<name>A0A1L7I942_9FLAO</name>
<gene>
    <name evidence="2" type="ORF">GRFL_3407</name>
</gene>
<dbReference type="Proteomes" id="UP000186230">
    <property type="component" value="Chromosome"/>
</dbReference>
<sequence>MSTTETALSTHLVVPNGYEDQFLYDIRNQLRNKFKITHTTIQIEKEFGDKEYHPYQELDTN</sequence>
<reference evidence="2 3" key="1">
    <citation type="submission" date="2016-07" db="EMBL/GenBank/DDBJ databases">
        <title>Multi-omics approach to identify versatile polysaccharide utilization systems of a marine flavobacterium Gramella flava.</title>
        <authorList>
            <person name="Tang K."/>
        </authorList>
    </citation>
    <scope>NUCLEOTIDE SEQUENCE [LARGE SCALE GENOMIC DNA]</scope>
    <source>
        <strain evidence="2 3">JLT2011</strain>
    </source>
</reference>
<dbReference type="KEGG" id="gfl:GRFL_3407"/>
<feature type="domain" description="Cation efflux protein cytoplasmic" evidence="1">
    <location>
        <begin position="2"/>
        <end position="45"/>
    </location>
</feature>
<protein>
    <recommendedName>
        <fullName evidence="1">Cation efflux protein cytoplasmic domain-containing protein</fullName>
    </recommendedName>
</protein>
<dbReference type="EMBL" id="CP016359">
    <property type="protein sequence ID" value="APU70131.1"/>
    <property type="molecule type" value="Genomic_DNA"/>
</dbReference>
<keyword evidence="3" id="KW-1185">Reference proteome</keyword>
<dbReference type="STRING" id="1229726.GRFL_3407"/>
<evidence type="ECO:0000259" key="1">
    <source>
        <dbReference type="Pfam" id="PF16916"/>
    </source>
</evidence>
<organism evidence="2 3">
    <name type="scientific">Christiangramia flava JLT2011</name>
    <dbReference type="NCBI Taxonomy" id="1229726"/>
    <lineage>
        <taxon>Bacteria</taxon>
        <taxon>Pseudomonadati</taxon>
        <taxon>Bacteroidota</taxon>
        <taxon>Flavobacteriia</taxon>
        <taxon>Flavobacteriales</taxon>
        <taxon>Flavobacteriaceae</taxon>
        <taxon>Christiangramia</taxon>
    </lineage>
</organism>
<proteinExistence type="predicted"/>
<accession>A0A1L7I942</accession>
<evidence type="ECO:0000313" key="2">
    <source>
        <dbReference type="EMBL" id="APU70131.1"/>
    </source>
</evidence>
<evidence type="ECO:0000313" key="3">
    <source>
        <dbReference type="Proteomes" id="UP000186230"/>
    </source>
</evidence>
<dbReference type="AlphaFoldDB" id="A0A1L7I942"/>